<evidence type="ECO:0000313" key="2">
    <source>
        <dbReference type="Proteomes" id="UP001596405"/>
    </source>
</evidence>
<accession>A0ABW2DP68</accession>
<gene>
    <name evidence="1" type="ORF">ACFQHR_11930</name>
</gene>
<name>A0ABW2DP68_9BACT</name>
<reference evidence="2" key="1">
    <citation type="journal article" date="2019" name="Int. J. Syst. Evol. Microbiol.">
        <title>The Global Catalogue of Microorganisms (GCM) 10K type strain sequencing project: providing services to taxonomists for standard genome sequencing and annotation.</title>
        <authorList>
            <consortium name="The Broad Institute Genomics Platform"/>
            <consortium name="The Broad Institute Genome Sequencing Center for Infectious Disease"/>
            <person name="Wu L."/>
            <person name="Ma J."/>
        </authorList>
    </citation>
    <scope>NUCLEOTIDE SEQUENCE [LARGE SCALE GENOMIC DNA]</scope>
    <source>
        <strain evidence="2">CGMCC 4.7393</strain>
    </source>
</reference>
<dbReference type="EMBL" id="JBHSYQ010000005">
    <property type="protein sequence ID" value="MFC6998337.1"/>
    <property type="molecule type" value="Genomic_DNA"/>
</dbReference>
<protein>
    <submittedName>
        <fullName evidence="1">Uncharacterized protein</fullName>
    </submittedName>
</protein>
<dbReference type="RefSeq" id="WP_239693349.1">
    <property type="nucleotide sequence ID" value="NZ_JBHSYQ010000005.1"/>
</dbReference>
<organism evidence="1 2">
    <name type="scientific">Rufibacter roseus</name>
    <dbReference type="NCBI Taxonomy" id="1567108"/>
    <lineage>
        <taxon>Bacteria</taxon>
        <taxon>Pseudomonadati</taxon>
        <taxon>Bacteroidota</taxon>
        <taxon>Cytophagia</taxon>
        <taxon>Cytophagales</taxon>
        <taxon>Hymenobacteraceae</taxon>
        <taxon>Rufibacter</taxon>
    </lineage>
</organism>
<proteinExistence type="predicted"/>
<dbReference type="Proteomes" id="UP001596405">
    <property type="component" value="Unassembled WGS sequence"/>
</dbReference>
<evidence type="ECO:0000313" key="1">
    <source>
        <dbReference type="EMBL" id="MFC6998337.1"/>
    </source>
</evidence>
<comment type="caution">
    <text evidence="1">The sequence shown here is derived from an EMBL/GenBank/DDBJ whole genome shotgun (WGS) entry which is preliminary data.</text>
</comment>
<keyword evidence="2" id="KW-1185">Reference proteome</keyword>
<sequence>MRGKSDVMLKKWLLLAIGAVFTYHASLAQLNNQAFENRLPIKPEQAGELQVGLNVLGYQKNNEYFNDIAEGYTLFGYHLNPRLVYFASPTVRIDAGVQVQKDFGTNDYSLVQPTFTIRYEEGDLALLFGTLEGHLNHGYIEPLYDFERVMTNRLENGLQLLLNKPSFKMDAWIDWQRYIRRRDPFLEEVAGGISSEVVLYKTPVSLAFSENEPETETYIGLPLQFTAQHRGGQIDDTQLPLVTLANVAAGVVVRKNFNRKVLKALHFQPYVVGFKDFSNVKQFAYEQGAGLYLNAGIDTKYQNVMLSYWRGNSYMAELGGKLFPSVSSNFKTPDYRQKNRELLILRFMHDIELMEGLVLTMRFEPYYDLDFPALEFSNSLYLNFNTDFFLAKPKIR</sequence>